<dbReference type="EnsemblMetazoa" id="BGLB021160-RA">
    <property type="protein sequence ID" value="BGLB021160-PA"/>
    <property type="gene ID" value="BGLB021160"/>
</dbReference>
<accession>A0A2C9KLQ2</accession>
<dbReference type="Proteomes" id="UP000076420">
    <property type="component" value="Unassembled WGS sequence"/>
</dbReference>
<dbReference type="GO" id="GO:0006974">
    <property type="term" value="P:DNA damage response"/>
    <property type="evidence" value="ECO:0007669"/>
    <property type="project" value="InterPro"/>
</dbReference>
<dbReference type="VEuPathDB" id="VectorBase:BGLB021160"/>
<dbReference type="GO" id="GO:0004674">
    <property type="term" value="F:protein serine/threonine kinase activity"/>
    <property type="evidence" value="ECO:0007669"/>
    <property type="project" value="InterPro"/>
</dbReference>
<dbReference type="KEGG" id="bgt:106077717"/>
<evidence type="ECO:0000313" key="2">
    <source>
        <dbReference type="Proteomes" id="UP000076420"/>
    </source>
</evidence>
<name>A0A2C9KLQ2_BIOGL</name>
<dbReference type="AlphaFoldDB" id="A0A2C9KLQ2"/>
<organism evidence="1 2">
    <name type="scientific">Biomphalaria glabrata</name>
    <name type="common">Bloodfluke planorb</name>
    <name type="synonym">Freshwater snail</name>
    <dbReference type="NCBI Taxonomy" id="6526"/>
    <lineage>
        <taxon>Eukaryota</taxon>
        <taxon>Metazoa</taxon>
        <taxon>Spiralia</taxon>
        <taxon>Lophotrochozoa</taxon>
        <taxon>Mollusca</taxon>
        <taxon>Gastropoda</taxon>
        <taxon>Heterobranchia</taxon>
        <taxon>Euthyneura</taxon>
        <taxon>Panpulmonata</taxon>
        <taxon>Hygrophila</taxon>
        <taxon>Lymnaeoidea</taxon>
        <taxon>Planorbidae</taxon>
        <taxon>Biomphalaria</taxon>
    </lineage>
</organism>
<gene>
    <name evidence="1" type="primary">106077717</name>
</gene>
<dbReference type="VEuPathDB" id="VectorBase:BGLAX_035300"/>
<dbReference type="PANTHER" id="PTHR37079">
    <property type="entry name" value="SERINE/THREONINE-PROTEIN KINASE ATM"/>
    <property type="match status" value="1"/>
</dbReference>
<sequence>DAVRLRLDLIIDRVLSILKDRYILVAVGTDFSNVLLKLVLQVRQYWLELQPGQWKQLLFLYLKIYFEQLLDPVIVSRILQELISGSILQGRLYPRKLFSFFNKVFESIRELNSSVIESMLISLNLFCLHVAPSCRVQLCHFGESLRNSFIYLWSHSNHEKIREELILFLHLLLRAHHPCGVSDQTEGAYAYNWEHWKVCFIICRSLWFETAEVVNCSLNFHLIGPI</sequence>
<dbReference type="PANTHER" id="PTHR37079:SF4">
    <property type="entry name" value="SERINE_THREONINE-PROTEIN KINASE ATM"/>
    <property type="match status" value="1"/>
</dbReference>
<reference evidence="1" key="1">
    <citation type="submission" date="2020-05" db="UniProtKB">
        <authorList>
            <consortium name="EnsemblMetazoa"/>
        </authorList>
    </citation>
    <scope>IDENTIFICATION</scope>
    <source>
        <strain evidence="1">BB02</strain>
    </source>
</reference>
<dbReference type="InterPro" id="IPR038980">
    <property type="entry name" value="ATM_plant"/>
</dbReference>
<dbReference type="STRING" id="6526.A0A2C9KLQ2"/>
<proteinExistence type="predicted"/>
<protein>
    <submittedName>
        <fullName evidence="1">Uncharacterized protein</fullName>
    </submittedName>
</protein>
<evidence type="ECO:0000313" key="1">
    <source>
        <dbReference type="EnsemblMetazoa" id="BGLB021160-PA"/>
    </source>
</evidence>